<keyword evidence="3 5" id="KW-1133">Transmembrane helix</keyword>
<dbReference type="Proteomes" id="UP000678499">
    <property type="component" value="Unassembled WGS sequence"/>
</dbReference>
<reference evidence="6" key="1">
    <citation type="submission" date="2020-11" db="EMBL/GenBank/DDBJ databases">
        <authorList>
            <person name="Tran Van P."/>
        </authorList>
    </citation>
    <scope>NUCLEOTIDE SEQUENCE</scope>
</reference>
<dbReference type="AlphaFoldDB" id="A0A7R9BIE4"/>
<dbReference type="GO" id="GO:0005829">
    <property type="term" value="C:cytosol"/>
    <property type="evidence" value="ECO:0007669"/>
    <property type="project" value="GOC"/>
</dbReference>
<sequence>MIPDASGLISLSRKELDSIMSVYASVLPMMTVILQLFMIFGAATVFLPQYFAIRKTKNADGFSIYVCLALIVAGILRITFWFGHPYEVPLLLQSVVMVLMMLAIVHLCVEVRSKQDIVRDKLRTFTGNILNLCDGLSFFLCSGFGSLVQDFDLNYFWDWTDFTSYLECVALVSLASLLLMYYLSVSVVFVEAVGFLSLFIEAMLAVPQFVRNNKKKSTFGMRSPLQLFSLHAKDEAPMSRIVFYPSYLFKILENEWGLYPMVAATN</sequence>
<accession>A0A7R9BIE4</accession>
<evidence type="ECO:0000256" key="5">
    <source>
        <dbReference type="SAM" id="Phobius"/>
    </source>
</evidence>
<dbReference type="Pfam" id="PF04193">
    <property type="entry name" value="PQ-loop"/>
    <property type="match status" value="1"/>
</dbReference>
<evidence type="ECO:0000313" key="7">
    <source>
        <dbReference type="Proteomes" id="UP000678499"/>
    </source>
</evidence>
<dbReference type="PANTHER" id="PTHR14856">
    <property type="entry name" value="PQ-LOOP REPEAT-CONTAINING PROTEIN 1-LIKE PROTEIN"/>
    <property type="match status" value="1"/>
</dbReference>
<dbReference type="EMBL" id="OA882347">
    <property type="protein sequence ID" value="CAD7274836.1"/>
    <property type="molecule type" value="Genomic_DNA"/>
</dbReference>
<organism evidence="6">
    <name type="scientific">Notodromas monacha</name>
    <dbReference type="NCBI Taxonomy" id="399045"/>
    <lineage>
        <taxon>Eukaryota</taxon>
        <taxon>Metazoa</taxon>
        <taxon>Ecdysozoa</taxon>
        <taxon>Arthropoda</taxon>
        <taxon>Crustacea</taxon>
        <taxon>Oligostraca</taxon>
        <taxon>Ostracoda</taxon>
        <taxon>Podocopa</taxon>
        <taxon>Podocopida</taxon>
        <taxon>Cypridocopina</taxon>
        <taxon>Cypridoidea</taxon>
        <taxon>Cyprididae</taxon>
        <taxon>Notodromas</taxon>
    </lineage>
</organism>
<dbReference type="GO" id="GO:0005802">
    <property type="term" value="C:trans-Golgi network"/>
    <property type="evidence" value="ECO:0007669"/>
    <property type="project" value="TreeGrafter"/>
</dbReference>
<keyword evidence="7" id="KW-1185">Reference proteome</keyword>
<evidence type="ECO:0000256" key="3">
    <source>
        <dbReference type="ARBA" id="ARBA00022989"/>
    </source>
</evidence>
<gene>
    <name evidence="6" type="ORF">NMOB1V02_LOCUS2656</name>
</gene>
<dbReference type="GO" id="GO:0045332">
    <property type="term" value="P:phospholipid translocation"/>
    <property type="evidence" value="ECO:0007669"/>
    <property type="project" value="TreeGrafter"/>
</dbReference>
<name>A0A7R9BIE4_9CRUS</name>
<dbReference type="Gene3D" id="1.20.1280.290">
    <property type="match status" value="1"/>
</dbReference>
<evidence type="ECO:0000256" key="1">
    <source>
        <dbReference type="ARBA" id="ARBA00004141"/>
    </source>
</evidence>
<dbReference type="InterPro" id="IPR006603">
    <property type="entry name" value="PQ-loop_rpt"/>
</dbReference>
<dbReference type="GO" id="GO:0016020">
    <property type="term" value="C:membrane"/>
    <property type="evidence" value="ECO:0007669"/>
    <property type="project" value="UniProtKB-SubCell"/>
</dbReference>
<protein>
    <submittedName>
        <fullName evidence="6">Uncharacterized protein</fullName>
    </submittedName>
</protein>
<feature type="transmembrane region" description="Helical" evidence="5">
    <location>
        <begin position="20"/>
        <end position="50"/>
    </location>
</feature>
<dbReference type="EMBL" id="CAJPEX010000310">
    <property type="protein sequence ID" value="CAG0914988.1"/>
    <property type="molecule type" value="Genomic_DNA"/>
</dbReference>
<dbReference type="PANTHER" id="PTHR14856:SF9">
    <property type="entry name" value="PQ-LOOP REPEAT-CONTAINING PROTEIN 1"/>
    <property type="match status" value="1"/>
</dbReference>
<comment type="subcellular location">
    <subcellularLocation>
        <location evidence="1">Membrane</location>
        <topology evidence="1">Multi-pass membrane protein</topology>
    </subcellularLocation>
</comment>
<feature type="transmembrane region" description="Helical" evidence="5">
    <location>
        <begin position="129"/>
        <end position="148"/>
    </location>
</feature>
<evidence type="ECO:0000256" key="2">
    <source>
        <dbReference type="ARBA" id="ARBA00022692"/>
    </source>
</evidence>
<keyword evidence="2 5" id="KW-0812">Transmembrane</keyword>
<keyword evidence="4 5" id="KW-0472">Membrane</keyword>
<dbReference type="OrthoDB" id="292213at2759"/>
<dbReference type="GO" id="GO:0005768">
    <property type="term" value="C:endosome"/>
    <property type="evidence" value="ECO:0007669"/>
    <property type="project" value="TreeGrafter"/>
</dbReference>
<dbReference type="FunFam" id="1.20.1280.290:FF:000008">
    <property type="entry name" value="PQ-loop repeat-containing protein 1"/>
    <property type="match status" value="1"/>
</dbReference>
<dbReference type="InterPro" id="IPR052241">
    <property type="entry name" value="SLC66/Scramblase_ANY1"/>
</dbReference>
<evidence type="ECO:0000256" key="4">
    <source>
        <dbReference type="ARBA" id="ARBA00023136"/>
    </source>
</evidence>
<dbReference type="GO" id="GO:0042147">
    <property type="term" value="P:retrograde transport, endosome to Golgi"/>
    <property type="evidence" value="ECO:0007669"/>
    <property type="project" value="TreeGrafter"/>
</dbReference>
<feature type="transmembrane region" description="Helical" evidence="5">
    <location>
        <begin position="90"/>
        <end position="109"/>
    </location>
</feature>
<evidence type="ECO:0000313" key="6">
    <source>
        <dbReference type="EMBL" id="CAD7274836.1"/>
    </source>
</evidence>
<proteinExistence type="predicted"/>
<feature type="transmembrane region" description="Helical" evidence="5">
    <location>
        <begin position="179"/>
        <end position="206"/>
    </location>
</feature>
<feature type="transmembrane region" description="Helical" evidence="5">
    <location>
        <begin position="62"/>
        <end position="84"/>
    </location>
</feature>